<evidence type="ECO:0000259" key="1">
    <source>
        <dbReference type="PROSITE" id="PS50404"/>
    </source>
</evidence>
<dbReference type="Proteomes" id="UP000510821">
    <property type="component" value="Chromosome"/>
</dbReference>
<dbReference type="PANTHER" id="PTHR34386:SF1">
    <property type="entry name" value="GLUTAREDOXIN-LIKE PROTEIN NRDH"/>
    <property type="match status" value="1"/>
</dbReference>
<accession>A0A7D5XKZ7</accession>
<dbReference type="InterPro" id="IPR051548">
    <property type="entry name" value="Grx-like_ET"/>
</dbReference>
<dbReference type="PROSITE" id="PS00195">
    <property type="entry name" value="GLUTAREDOXIN_1"/>
    <property type="match status" value="1"/>
</dbReference>
<feature type="domain" description="GST N-terminal" evidence="1">
    <location>
        <begin position="1"/>
        <end position="77"/>
    </location>
</feature>
<dbReference type="GO" id="GO:0009055">
    <property type="term" value="F:electron transfer activity"/>
    <property type="evidence" value="ECO:0007669"/>
    <property type="project" value="TreeGrafter"/>
</dbReference>
<dbReference type="GO" id="GO:0045454">
    <property type="term" value="P:cell redox homeostasis"/>
    <property type="evidence" value="ECO:0007669"/>
    <property type="project" value="TreeGrafter"/>
</dbReference>
<dbReference type="SUPFAM" id="SSF52833">
    <property type="entry name" value="Thioredoxin-like"/>
    <property type="match status" value="1"/>
</dbReference>
<dbReference type="KEGG" id="flt:Sv326_0271"/>
<dbReference type="CDD" id="cd02976">
    <property type="entry name" value="NrdH"/>
    <property type="match status" value="1"/>
</dbReference>
<dbReference type="NCBIfam" id="TIGR02196">
    <property type="entry name" value="GlrX_YruB"/>
    <property type="match status" value="1"/>
</dbReference>
<proteinExistence type="predicted"/>
<sequence>MGVRIYSTPMCPYCIMAKAFLKQNGIRFEEIDVSKDRKAAIEMFEKSGQTGVPVLDINGKIVTGFDKEAIKKELKIK</sequence>
<protein>
    <submittedName>
        <fullName evidence="2">NrdH-redoxin</fullName>
    </submittedName>
</protein>
<dbReference type="AlphaFoldDB" id="A0A7D5XKZ7"/>
<dbReference type="EMBL" id="CP058998">
    <property type="protein sequence ID" value="QLJ52446.1"/>
    <property type="molecule type" value="Genomic_DNA"/>
</dbReference>
<dbReference type="InterPro" id="IPR011911">
    <property type="entry name" value="GlrX_YruB"/>
</dbReference>
<dbReference type="PROSITE" id="PS51354">
    <property type="entry name" value="GLUTAREDOXIN_2"/>
    <property type="match status" value="1"/>
</dbReference>
<dbReference type="InterPro" id="IPR011767">
    <property type="entry name" value="GLR_AS"/>
</dbReference>
<dbReference type="InterPro" id="IPR004045">
    <property type="entry name" value="Glutathione_S-Trfase_N"/>
</dbReference>
<dbReference type="Gene3D" id="3.40.30.10">
    <property type="entry name" value="Glutaredoxin"/>
    <property type="match status" value="1"/>
</dbReference>
<evidence type="ECO:0000313" key="2">
    <source>
        <dbReference type="EMBL" id="QLJ52446.1"/>
    </source>
</evidence>
<name>A0A7D5XKZ7_FERL1</name>
<organism evidence="2 3">
    <name type="scientific">Fermentimicrarchaeum limneticum</name>
    <dbReference type="NCBI Taxonomy" id="2795018"/>
    <lineage>
        <taxon>Archaea</taxon>
        <taxon>Candidatus Micrarchaeota</taxon>
        <taxon>Candidatus Fermentimicrarchaeales</taxon>
        <taxon>Candidatus Fermentimicrarchaeaceae</taxon>
        <taxon>Candidatus Fermentimicrarchaeum</taxon>
    </lineage>
</organism>
<gene>
    <name evidence="2" type="ORF">Sv326_0271</name>
</gene>
<dbReference type="Pfam" id="PF00462">
    <property type="entry name" value="Glutaredoxin"/>
    <property type="match status" value="1"/>
</dbReference>
<dbReference type="InterPro" id="IPR002109">
    <property type="entry name" value="Glutaredoxin"/>
</dbReference>
<reference evidence="3" key="1">
    <citation type="submission" date="2020-07" db="EMBL/GenBank/DDBJ databases">
        <title>Metabolic diversity and evolutionary history of the archaeal phylum ###Micrarchaeota### uncovered from a freshwater lake metagenome.</title>
        <authorList>
            <person name="Kadnikov V.V."/>
            <person name="Savvichev A.S."/>
            <person name="Mardanov A.V."/>
            <person name="Beletsky A.V."/>
            <person name="Chupakov A.V."/>
            <person name="Kokryatskaya N.M."/>
            <person name="Pimenov N.V."/>
            <person name="Ravin N.V."/>
        </authorList>
    </citation>
    <scope>NUCLEOTIDE SEQUENCE [LARGE SCALE GENOMIC DNA]</scope>
</reference>
<evidence type="ECO:0000313" key="3">
    <source>
        <dbReference type="Proteomes" id="UP000510821"/>
    </source>
</evidence>
<dbReference type="PANTHER" id="PTHR34386">
    <property type="entry name" value="GLUTAREDOXIN"/>
    <property type="match status" value="1"/>
</dbReference>
<dbReference type="PROSITE" id="PS50404">
    <property type="entry name" value="GST_NTER"/>
    <property type="match status" value="1"/>
</dbReference>
<dbReference type="InterPro" id="IPR036249">
    <property type="entry name" value="Thioredoxin-like_sf"/>
</dbReference>